<dbReference type="AlphaFoldDB" id="M6JIS3"/>
<dbReference type="Proteomes" id="UP000012106">
    <property type="component" value="Unassembled WGS sequence"/>
</dbReference>
<name>M6JIS3_9LEPT</name>
<reference evidence="1 2" key="1">
    <citation type="submission" date="2013-01" db="EMBL/GenBank/DDBJ databases">
        <authorList>
            <person name="Harkins D.M."/>
            <person name="Durkin A.S."/>
            <person name="Brinkac L.M."/>
            <person name="Haft D.H."/>
            <person name="Selengut J.D."/>
            <person name="Sanka R."/>
            <person name="DePew J."/>
            <person name="Purushe J."/>
            <person name="Hartskeerl R.A."/>
            <person name="Ahmed A."/>
            <person name="van der Linden H."/>
            <person name="Goris M.G.A."/>
            <person name="Vinetz J.M."/>
            <person name="Sutton G.G."/>
            <person name="Nierman W.C."/>
            <person name="Fouts D.E."/>
        </authorList>
    </citation>
    <scope>NUCLEOTIDE SEQUENCE [LARGE SCALE GENOMIC DNA]</scope>
    <source>
        <strain evidence="1 2">MAVJ 401</strain>
    </source>
</reference>
<gene>
    <name evidence="1" type="ORF">LEP1GSC063_1655</name>
</gene>
<organism evidence="1 2">
    <name type="scientific">Leptospira santarosai serovar Arenal str. MAVJ 401</name>
    <dbReference type="NCBI Taxonomy" id="1049976"/>
    <lineage>
        <taxon>Bacteria</taxon>
        <taxon>Pseudomonadati</taxon>
        <taxon>Spirochaetota</taxon>
        <taxon>Spirochaetia</taxon>
        <taxon>Leptospirales</taxon>
        <taxon>Leptospiraceae</taxon>
        <taxon>Leptospira</taxon>
    </lineage>
</organism>
<evidence type="ECO:0000313" key="1">
    <source>
        <dbReference type="EMBL" id="EMN19513.1"/>
    </source>
</evidence>
<sequence length="58" mass="6811">MFKVVSKSFVPTLNDSMEQTVRINFEISFERYPTVPAKSIYSSNLKQNIRSVLRKFHT</sequence>
<protein>
    <submittedName>
        <fullName evidence="1">Uncharacterized protein</fullName>
    </submittedName>
</protein>
<accession>M6JIS3</accession>
<proteinExistence type="predicted"/>
<evidence type="ECO:0000313" key="2">
    <source>
        <dbReference type="Proteomes" id="UP000012106"/>
    </source>
</evidence>
<dbReference type="EMBL" id="AHMU02000084">
    <property type="protein sequence ID" value="EMN19513.1"/>
    <property type="molecule type" value="Genomic_DNA"/>
</dbReference>
<comment type="caution">
    <text evidence="1">The sequence shown here is derived from an EMBL/GenBank/DDBJ whole genome shotgun (WGS) entry which is preliminary data.</text>
</comment>